<sequence>MVLYMEVRWSRTYCRFTDCINASLRSPEALLINVLLQVLLRDMFWSQPNEVLLLTRKNNPCLKWIRICSNFYPNLSNMEMILCSPLEAQIIREEASGLLRRSSAAWSSERWMCFVLAGFSAAAAADRRQDVLRTSGSRNWSQTPDWSWSSGLCSQGGYLHS</sequence>
<organism evidence="1 2">
    <name type="scientific">Characodon lateralis</name>
    <dbReference type="NCBI Taxonomy" id="208331"/>
    <lineage>
        <taxon>Eukaryota</taxon>
        <taxon>Metazoa</taxon>
        <taxon>Chordata</taxon>
        <taxon>Craniata</taxon>
        <taxon>Vertebrata</taxon>
        <taxon>Euteleostomi</taxon>
        <taxon>Actinopterygii</taxon>
        <taxon>Neopterygii</taxon>
        <taxon>Teleostei</taxon>
        <taxon>Neoteleostei</taxon>
        <taxon>Acanthomorphata</taxon>
        <taxon>Ovalentaria</taxon>
        <taxon>Atherinomorphae</taxon>
        <taxon>Cyprinodontiformes</taxon>
        <taxon>Goodeidae</taxon>
        <taxon>Characodon</taxon>
    </lineage>
</organism>
<accession>A0ABU7D2I3</accession>
<proteinExistence type="predicted"/>
<protein>
    <submittedName>
        <fullName evidence="1">Uncharacterized protein</fullName>
    </submittedName>
</protein>
<gene>
    <name evidence="1" type="ORF">CHARACLAT_032446</name>
</gene>
<comment type="caution">
    <text evidence="1">The sequence shown here is derived from an EMBL/GenBank/DDBJ whole genome shotgun (WGS) entry which is preliminary data.</text>
</comment>
<reference evidence="1 2" key="1">
    <citation type="submission" date="2021-06" db="EMBL/GenBank/DDBJ databases">
        <authorList>
            <person name="Palmer J.M."/>
        </authorList>
    </citation>
    <scope>NUCLEOTIDE SEQUENCE [LARGE SCALE GENOMIC DNA]</scope>
    <source>
        <strain evidence="1 2">CL_MEX2019</strain>
        <tissue evidence="1">Muscle</tissue>
    </source>
</reference>
<evidence type="ECO:0000313" key="2">
    <source>
        <dbReference type="Proteomes" id="UP001352852"/>
    </source>
</evidence>
<keyword evidence="2" id="KW-1185">Reference proteome</keyword>
<dbReference type="Proteomes" id="UP001352852">
    <property type="component" value="Unassembled WGS sequence"/>
</dbReference>
<evidence type="ECO:0000313" key="1">
    <source>
        <dbReference type="EMBL" id="MED6269372.1"/>
    </source>
</evidence>
<name>A0ABU7D2I3_9TELE</name>
<dbReference type="EMBL" id="JAHUTJ010013994">
    <property type="protein sequence ID" value="MED6269372.1"/>
    <property type="molecule type" value="Genomic_DNA"/>
</dbReference>